<name>A0ACB7CBS5_9ASCO</name>
<dbReference type="EMBL" id="JABTEG010000006">
    <property type="protein sequence ID" value="KAG4304845.1"/>
    <property type="molecule type" value="Genomic_DNA"/>
</dbReference>
<evidence type="ECO:0000313" key="1">
    <source>
        <dbReference type="EMBL" id="KAG4304845.1"/>
    </source>
</evidence>
<dbReference type="Proteomes" id="UP000768646">
    <property type="component" value="Unassembled WGS sequence"/>
</dbReference>
<comment type="caution">
    <text evidence="1">The sequence shown here is derived from an EMBL/GenBank/DDBJ whole genome shotgun (WGS) entry which is preliminary data.</text>
</comment>
<keyword evidence="2" id="KW-1185">Reference proteome</keyword>
<sequence>MNMAESLEEGSLKNSLKQDRDELDDEGVIRCICGLEEDDGFTIQCERCYVWQHAVCVGIDQLHVPDEYLCDRCLPRPLDVKRAVEKQRRRRGVRSRVNGGGRQSHPCVKQEGVRKGRSGQRLEREEGRSEWGYSGYSIIEDNVVMTMGTRAYISMLLEDKSGGMLVVSGDYFTSRCLPATSVRSVINYSDVSSVMRFSLHADECIAPLKIIREFKGEICLQEEYKVDSMNQYSYLLAPKPFVYFVSDSKLCVDTRRYGTESRFIRRSCKPNTKLITVISEDDSYVHVALCSLTDIPLGSEITIDWNWDVNHPASILENHEYIPEDELKYNQNLGYFIDSLECACELGKECILFRLKRLFANISKSDIKASKKKTVSPLNNANHYADNDGLDKSIIQLENDPGIVNKSQNVCEMSELFTGIASNIDSASNNALSAREERKIKDILARIEKLEQEETHVAKKRKQKSEGKSSENHKTYGYRRTLSSSTKQEESSNAKSLSQHPGRVPSRISRMHKHRKITNGIFKKYSEDLDMNDILPCKKMWMKRWTEENLKIDTKKIMRKNKQKLKNVITELQINIDSEMPKSVELDDSEIPKSVGQDDSVKRESPPPLSDITLLGQLLPGIESSDKLLPEFTSPESIATVPVSDPSQLLDKPLTPSLFKPDVGFSSTSESHVSSFTVASPLTSELEPAQSSTLFTSPTSILESLPKRISLSEYRKRKNANEILTSKEESLSIDHC</sequence>
<proteinExistence type="predicted"/>
<protein>
    <submittedName>
        <fullName evidence="1">Uncharacterized protein</fullName>
    </submittedName>
</protein>
<accession>A0ACB7CBS5</accession>
<evidence type="ECO:0000313" key="2">
    <source>
        <dbReference type="Proteomes" id="UP000768646"/>
    </source>
</evidence>
<reference evidence="1 2" key="1">
    <citation type="journal article" date="2021" name="Commun. Biol.">
        <title>Genomic insights into the host specific adaptation of the Pneumocystis genus.</title>
        <authorList>
            <person name="Cisse O.H."/>
            <person name="Ma L."/>
            <person name="Dekker J.P."/>
            <person name="Khil P.P."/>
            <person name="Youn J.-H."/>
            <person name="Brenchley J.M."/>
            <person name="Blair R."/>
            <person name="Pahar B."/>
            <person name="Chabe M."/>
            <person name="Van Rompay K.K.A."/>
            <person name="Keesler R."/>
            <person name="Sukura A."/>
            <person name="Hirsch V."/>
            <person name="Kutty G."/>
            <person name="Liu Y."/>
            <person name="Peng L."/>
            <person name="Chen J."/>
            <person name="Song J."/>
            <person name="Weissenbacher-Lang C."/>
            <person name="Xu J."/>
            <person name="Upham N.S."/>
            <person name="Stajich J.E."/>
            <person name="Cuomo C.A."/>
            <person name="Cushion M.T."/>
            <person name="Kovacs J.A."/>
        </authorList>
    </citation>
    <scope>NUCLEOTIDE SEQUENCE [LARGE SCALE GENOMIC DNA]</scope>
    <source>
        <strain evidence="1 2">RABM</strain>
    </source>
</reference>
<gene>
    <name evidence="1" type="ORF">PORY_001898</name>
</gene>
<organism evidence="1 2">
    <name type="scientific">Pneumocystis oryctolagi</name>
    <dbReference type="NCBI Taxonomy" id="42067"/>
    <lineage>
        <taxon>Eukaryota</taxon>
        <taxon>Fungi</taxon>
        <taxon>Dikarya</taxon>
        <taxon>Ascomycota</taxon>
        <taxon>Taphrinomycotina</taxon>
        <taxon>Pneumocystomycetes</taxon>
        <taxon>Pneumocystaceae</taxon>
        <taxon>Pneumocystis</taxon>
    </lineage>
</organism>